<evidence type="ECO:0000256" key="2">
    <source>
        <dbReference type="ARBA" id="ARBA00022857"/>
    </source>
</evidence>
<dbReference type="OrthoDB" id="4131217at2759"/>
<sequence>MSSPKARINQITSHLTNDSQPRLDGLVCIITGAGSEIGIGRATAWIFAKHGPKAIYVTDCQYDLLPSLAKDIQAKYPSVTVIPKKVDATSEADVSGVVKDAIDAFGRLDVFFANAGSGSVSSFVDGDASACMNIMRVNSLSVFLAIKFASGAMKITGGKGGKEKSSGSIIATASVAGIRSGAGGAGYSAAKAAAVNFVQTGACHLAGTNIRVNAVCPGLIETNMTKIVFDSARARQTVDRIGQLNPLQRFGNPEEVANVVAFLASNESSYVNGQALAIDGGLSASLPVRPGKWIM</sequence>
<dbReference type="PRINTS" id="PR00080">
    <property type="entry name" value="SDRFAMILY"/>
</dbReference>
<dbReference type="InterPro" id="IPR036291">
    <property type="entry name" value="NAD(P)-bd_dom_sf"/>
</dbReference>
<organism evidence="4 5">
    <name type="scientific">Paraglomus brasilianum</name>
    <dbReference type="NCBI Taxonomy" id="144538"/>
    <lineage>
        <taxon>Eukaryota</taxon>
        <taxon>Fungi</taxon>
        <taxon>Fungi incertae sedis</taxon>
        <taxon>Mucoromycota</taxon>
        <taxon>Glomeromycotina</taxon>
        <taxon>Glomeromycetes</taxon>
        <taxon>Paraglomerales</taxon>
        <taxon>Paraglomeraceae</taxon>
        <taxon>Paraglomus</taxon>
    </lineage>
</organism>
<accession>A0A9N8Z8A2</accession>
<evidence type="ECO:0000313" key="4">
    <source>
        <dbReference type="EMBL" id="CAG8472506.1"/>
    </source>
</evidence>
<comment type="similarity">
    <text evidence="1">Belongs to the short-chain dehydrogenases/reductases (SDR) family.</text>
</comment>
<dbReference type="InterPro" id="IPR002347">
    <property type="entry name" value="SDR_fam"/>
</dbReference>
<name>A0A9N8Z8A2_9GLOM</name>
<dbReference type="Pfam" id="PF13561">
    <property type="entry name" value="adh_short_C2"/>
    <property type="match status" value="1"/>
</dbReference>
<dbReference type="InterPro" id="IPR020904">
    <property type="entry name" value="Sc_DH/Rdtase_CS"/>
</dbReference>
<comment type="caution">
    <text evidence="4">The sequence shown here is derived from an EMBL/GenBank/DDBJ whole genome shotgun (WGS) entry which is preliminary data.</text>
</comment>
<gene>
    <name evidence="4" type="ORF">PBRASI_LOCUS1141</name>
</gene>
<dbReference type="AlphaFoldDB" id="A0A9N8Z8A2"/>
<dbReference type="Proteomes" id="UP000789739">
    <property type="component" value="Unassembled WGS sequence"/>
</dbReference>
<keyword evidence="3" id="KW-0560">Oxidoreductase</keyword>
<evidence type="ECO:0000256" key="1">
    <source>
        <dbReference type="ARBA" id="ARBA00006484"/>
    </source>
</evidence>
<dbReference type="CDD" id="cd05233">
    <property type="entry name" value="SDR_c"/>
    <property type="match status" value="1"/>
</dbReference>
<dbReference type="Gene3D" id="3.40.50.720">
    <property type="entry name" value="NAD(P)-binding Rossmann-like Domain"/>
    <property type="match status" value="1"/>
</dbReference>
<proteinExistence type="inferred from homology"/>
<dbReference type="PANTHER" id="PTHR43180">
    <property type="entry name" value="3-OXOACYL-(ACYL-CARRIER-PROTEIN) REDUCTASE (AFU_ORTHOLOGUE AFUA_6G11210)"/>
    <property type="match status" value="1"/>
</dbReference>
<reference evidence="4" key="1">
    <citation type="submission" date="2021-06" db="EMBL/GenBank/DDBJ databases">
        <authorList>
            <person name="Kallberg Y."/>
            <person name="Tangrot J."/>
            <person name="Rosling A."/>
        </authorList>
    </citation>
    <scope>NUCLEOTIDE SEQUENCE</scope>
    <source>
        <strain evidence="4">BR232B</strain>
    </source>
</reference>
<dbReference type="FunFam" id="3.40.50.720:FF:000084">
    <property type="entry name" value="Short-chain dehydrogenase reductase"/>
    <property type="match status" value="1"/>
</dbReference>
<protein>
    <submittedName>
        <fullName evidence="4">2624_t:CDS:1</fullName>
    </submittedName>
</protein>
<keyword evidence="5" id="KW-1185">Reference proteome</keyword>
<dbReference type="PANTHER" id="PTHR43180:SF66">
    <property type="entry name" value="SHORT-CHAIN DEHYDROGENASE_REDUCTASE FAMILY PROTEIN"/>
    <property type="match status" value="1"/>
</dbReference>
<evidence type="ECO:0000256" key="3">
    <source>
        <dbReference type="ARBA" id="ARBA00023002"/>
    </source>
</evidence>
<dbReference type="SUPFAM" id="SSF51735">
    <property type="entry name" value="NAD(P)-binding Rossmann-fold domains"/>
    <property type="match status" value="1"/>
</dbReference>
<dbReference type="GO" id="GO:0016491">
    <property type="term" value="F:oxidoreductase activity"/>
    <property type="evidence" value="ECO:0007669"/>
    <property type="project" value="UniProtKB-KW"/>
</dbReference>
<evidence type="ECO:0000313" key="5">
    <source>
        <dbReference type="Proteomes" id="UP000789739"/>
    </source>
</evidence>
<dbReference type="PRINTS" id="PR00081">
    <property type="entry name" value="GDHRDH"/>
</dbReference>
<keyword evidence="2" id="KW-0521">NADP</keyword>
<dbReference type="EMBL" id="CAJVPI010000069">
    <property type="protein sequence ID" value="CAG8472506.1"/>
    <property type="molecule type" value="Genomic_DNA"/>
</dbReference>
<dbReference type="PROSITE" id="PS00061">
    <property type="entry name" value="ADH_SHORT"/>
    <property type="match status" value="1"/>
</dbReference>